<dbReference type="RefSeq" id="WP_171993644.1">
    <property type="nucleotide sequence ID" value="NZ_CP012542.1"/>
</dbReference>
<evidence type="ECO:0000256" key="1">
    <source>
        <dbReference type="SAM" id="Phobius"/>
    </source>
</evidence>
<proteinExistence type="predicted"/>
<evidence type="ECO:0000313" key="3">
    <source>
        <dbReference type="EMBL" id="QCD44550.1"/>
    </source>
</evidence>
<feature type="transmembrane region" description="Helical" evidence="1">
    <location>
        <begin position="6"/>
        <end position="32"/>
    </location>
</feature>
<dbReference type="Proteomes" id="UP000503264">
    <property type="component" value="Chromosome"/>
</dbReference>
<feature type="transmembrane region" description="Helical" evidence="1">
    <location>
        <begin position="161"/>
        <end position="183"/>
    </location>
</feature>
<feature type="transmembrane region" description="Helical" evidence="1">
    <location>
        <begin position="78"/>
        <end position="97"/>
    </location>
</feature>
<dbReference type="EMBL" id="CP012542">
    <property type="protein sequence ID" value="QCD44550.1"/>
    <property type="molecule type" value="Genomic_DNA"/>
</dbReference>
<keyword evidence="1" id="KW-0472">Membrane</keyword>
<feature type="domain" description="Urease accessory protein UreH-like transmembrane" evidence="2">
    <location>
        <begin position="9"/>
        <end position="208"/>
    </location>
</feature>
<evidence type="ECO:0000259" key="2">
    <source>
        <dbReference type="Pfam" id="PF13386"/>
    </source>
</evidence>
<dbReference type="Pfam" id="PF13386">
    <property type="entry name" value="DsbD_2"/>
    <property type="match status" value="1"/>
</dbReference>
<dbReference type="PANTHER" id="PTHR42208">
    <property type="entry name" value="HEAVY METAL TRANSPORTER-RELATED"/>
    <property type="match status" value="1"/>
</dbReference>
<name>A0A6G5QFU8_9BACT</name>
<accession>A0A6G5QFU8</accession>
<gene>
    <name evidence="3" type="ORF">CMUC_0753</name>
</gene>
<evidence type="ECO:0000313" key="4">
    <source>
        <dbReference type="Proteomes" id="UP000503264"/>
    </source>
</evidence>
<dbReference type="PANTHER" id="PTHR42208:SF1">
    <property type="entry name" value="HEAVY METAL TRANSPORTER"/>
    <property type="match status" value="1"/>
</dbReference>
<dbReference type="AlphaFoldDB" id="A0A6G5QFU8"/>
<keyword evidence="1" id="KW-1133">Transmembrane helix</keyword>
<feature type="transmembrane region" description="Helical" evidence="1">
    <location>
        <begin position="53"/>
        <end position="72"/>
    </location>
</feature>
<reference evidence="3 4" key="1">
    <citation type="submission" date="2016-07" db="EMBL/GenBank/DDBJ databases">
        <title>Comparative genomics of the Campylobacter concisus group.</title>
        <authorList>
            <person name="Miller W.G."/>
            <person name="Yee E."/>
            <person name="Chapman M.H."/>
            <person name="Huynh S."/>
            <person name="Bono J.L."/>
            <person name="On S.L.W."/>
            <person name="StLeger J."/>
            <person name="Foster G."/>
            <person name="Parker C.T."/>
        </authorList>
    </citation>
    <scope>NUCLEOTIDE SEQUENCE [LARGE SCALE GENOMIC DNA]</scope>
    <source>
        <strain evidence="3 4">CCUG 21559</strain>
    </source>
</reference>
<feature type="transmembrane region" description="Helical" evidence="1">
    <location>
        <begin position="195"/>
        <end position="216"/>
    </location>
</feature>
<keyword evidence="1" id="KW-0812">Transmembrane</keyword>
<dbReference type="InterPro" id="IPR039447">
    <property type="entry name" value="UreH-like_TM_dom"/>
</dbReference>
<organism evidence="3 4">
    <name type="scientific">Campylobacter mucosalis CCUG 21559</name>
    <dbReference type="NCBI Taxonomy" id="1032067"/>
    <lineage>
        <taxon>Bacteria</taxon>
        <taxon>Pseudomonadati</taxon>
        <taxon>Campylobacterota</taxon>
        <taxon>Epsilonproteobacteria</taxon>
        <taxon>Campylobacterales</taxon>
        <taxon>Campylobacteraceae</taxon>
        <taxon>Campylobacter</taxon>
    </lineage>
</organism>
<feature type="transmembrane region" description="Helical" evidence="1">
    <location>
        <begin position="128"/>
        <end position="149"/>
    </location>
</feature>
<keyword evidence="4" id="KW-1185">Reference proteome</keyword>
<sequence length="218" mass="23696">MENLSLLAIFGVAFLGSFSHCAFMCGGFISLFGVLNSGKNAFLLNLTYQISRITAYILLGSIFGGFGAVLVFSKETRATLFFVVGLILVFIGLALFFRGKILKFIENESISRAITAKIFAIKGKNKPINFAIFGFLNGLLPCGFVYYFLAQSILAGSFLNGALVMAVFGVATLPVMLFLGFFLKILGDKFRDFAFKIAILIVILNGIYLAFLGFMANG</sequence>
<protein>
    <submittedName>
        <fullName evidence="3">Putative membrane protein (DsbD domain)</fullName>
    </submittedName>
</protein>